<name>A0A149TTY1_9PROT</name>
<dbReference type="Proteomes" id="UP000075360">
    <property type="component" value="Unassembled WGS sequence"/>
</dbReference>
<reference evidence="1 2" key="1">
    <citation type="submission" date="2015-06" db="EMBL/GenBank/DDBJ databases">
        <title>Improved classification and identification of acetic acid bacteria using matrix-assisted laser desorption/ionization time-of-flight mass spectrometry; Gluconobacter nephelii and Gluconobacter uchimurae are later heterotypic synonyms of Gluconobacter japonicus and Gluconobacter oxydans, respectively.</title>
        <authorList>
            <person name="Li L."/>
            <person name="Cleenwerck I."/>
            <person name="De Vuyst L."/>
            <person name="Vandamme P."/>
        </authorList>
    </citation>
    <scope>NUCLEOTIDE SEQUENCE [LARGE SCALE GENOMIC DNA]</scope>
    <source>
        <strain evidence="1 2">LMG 23690</strain>
    </source>
</reference>
<comment type="caution">
    <text evidence="1">The sequence shown here is derived from an EMBL/GenBank/DDBJ whole genome shotgun (WGS) entry which is preliminary data.</text>
</comment>
<evidence type="ECO:0000313" key="1">
    <source>
        <dbReference type="EMBL" id="KXV56601.1"/>
    </source>
</evidence>
<proteinExistence type="predicted"/>
<organism evidence="1 2">
    <name type="scientific">Acetobacter senegalensis</name>
    <dbReference type="NCBI Taxonomy" id="446692"/>
    <lineage>
        <taxon>Bacteria</taxon>
        <taxon>Pseudomonadati</taxon>
        <taxon>Pseudomonadota</taxon>
        <taxon>Alphaproteobacteria</taxon>
        <taxon>Acetobacterales</taxon>
        <taxon>Acetobacteraceae</taxon>
        <taxon>Acetobacter</taxon>
    </lineage>
</organism>
<protein>
    <submittedName>
        <fullName evidence="1">Uncharacterized protein</fullName>
    </submittedName>
</protein>
<gene>
    <name evidence="1" type="ORF">AD948_17135</name>
</gene>
<dbReference type="EMBL" id="LHZU01000148">
    <property type="protein sequence ID" value="KXV56601.1"/>
    <property type="molecule type" value="Genomic_DNA"/>
</dbReference>
<accession>A0A149TTY1</accession>
<sequence length="86" mass="9805">MIRDPVVLRNTAPQAFAKGGQEEKFYISQKERMPLDIQDEVYDSTGNQNQVKNGCDIGRSESNVSLSSVEYIFIVRHFGPPFSFYI</sequence>
<evidence type="ECO:0000313" key="2">
    <source>
        <dbReference type="Proteomes" id="UP000075360"/>
    </source>
</evidence>
<dbReference type="AlphaFoldDB" id="A0A149TTY1"/>